<organism evidence="14 15">
    <name type="scientific">Enterovibrio nigricans DSM 22720</name>
    <dbReference type="NCBI Taxonomy" id="1121868"/>
    <lineage>
        <taxon>Bacteria</taxon>
        <taxon>Pseudomonadati</taxon>
        <taxon>Pseudomonadota</taxon>
        <taxon>Gammaproteobacteria</taxon>
        <taxon>Vibrionales</taxon>
        <taxon>Vibrionaceae</taxon>
        <taxon>Enterovibrio</taxon>
    </lineage>
</organism>
<feature type="transmembrane region" description="Helical" evidence="12">
    <location>
        <begin position="292"/>
        <end position="312"/>
    </location>
</feature>
<dbReference type="GO" id="GO:0005886">
    <property type="term" value="C:plasma membrane"/>
    <property type="evidence" value="ECO:0007669"/>
    <property type="project" value="UniProtKB-SubCell"/>
</dbReference>
<dbReference type="SUPFAM" id="SSF161098">
    <property type="entry name" value="MetI-like"/>
    <property type="match status" value="1"/>
</dbReference>
<name>A0A1T4V783_9GAMM</name>
<keyword evidence="7" id="KW-0653">Protein transport</keyword>
<keyword evidence="4" id="KW-0997">Cell inner membrane</keyword>
<evidence type="ECO:0000256" key="9">
    <source>
        <dbReference type="ARBA" id="ARBA00023136"/>
    </source>
</evidence>
<dbReference type="InterPro" id="IPR025966">
    <property type="entry name" value="OppC_N"/>
</dbReference>
<proteinExistence type="inferred from homology"/>
<dbReference type="PANTHER" id="PTHR43386:SF2">
    <property type="entry name" value="OLIGOPEPTIDE TRANSPORT SYSTEM PERMEASE PROTEIN OPPC"/>
    <property type="match status" value="1"/>
</dbReference>
<feature type="transmembrane region" description="Helical" evidence="12">
    <location>
        <begin position="348"/>
        <end position="368"/>
    </location>
</feature>
<evidence type="ECO:0000313" key="15">
    <source>
        <dbReference type="Proteomes" id="UP000190162"/>
    </source>
</evidence>
<reference evidence="15" key="1">
    <citation type="submission" date="2017-02" db="EMBL/GenBank/DDBJ databases">
        <authorList>
            <person name="Varghese N."/>
            <person name="Submissions S."/>
        </authorList>
    </citation>
    <scope>NUCLEOTIDE SEQUENCE [LARGE SCALE GENOMIC DNA]</scope>
    <source>
        <strain evidence="15">DSM 22720</strain>
    </source>
</reference>
<dbReference type="Pfam" id="PF12911">
    <property type="entry name" value="OppC_N"/>
    <property type="match status" value="1"/>
</dbReference>
<sequence>MSALALVDKLNIFKLKKLDKETATASQLMIHKFRSNRLAWVSMWFLLVAYVVAMPFAEFFAPFESGDSWRRYTFAPPQEMHLIEKTEDGYKWAPHLSVYKVKTDMMTLQKSYELDENKKAYFEFFGQTDEYHLMGFIPMTTKFIVPHDKKLPFFWLGSDRMGRDMLSRVIHGARISLSVGLMGVFFSLVIGITVGSIAGLRGGWFDTVTNRIMEVIKAIPTLPLWMALTASLPREWDSITKYFLVTLILGCVTWPDMAREVRSRFMSLRNEEFINAAWLDGNSQASIIRRYMVPNFMGHIIAAVTLAIPAMILGETSLSFLGLGLQAPVVSWGVLLQEAQNIRSVAEAPWLLYPAGLVVVVILAMNSLGDGLRDATDPYHEA</sequence>
<keyword evidence="8 12" id="KW-1133">Transmembrane helix</keyword>
<evidence type="ECO:0000256" key="7">
    <source>
        <dbReference type="ARBA" id="ARBA00022927"/>
    </source>
</evidence>
<keyword evidence="2 12" id="KW-0813">Transport</keyword>
<evidence type="ECO:0000256" key="2">
    <source>
        <dbReference type="ARBA" id="ARBA00022448"/>
    </source>
</evidence>
<keyword evidence="5 12" id="KW-0812">Transmembrane</keyword>
<feature type="transmembrane region" description="Helical" evidence="12">
    <location>
        <begin position="175"/>
        <end position="198"/>
    </location>
</feature>
<evidence type="ECO:0000256" key="1">
    <source>
        <dbReference type="ARBA" id="ARBA00004429"/>
    </source>
</evidence>
<keyword evidence="9 12" id="KW-0472">Membrane</keyword>
<dbReference type="Gene3D" id="1.10.3720.10">
    <property type="entry name" value="MetI-like"/>
    <property type="match status" value="1"/>
</dbReference>
<keyword evidence="6" id="KW-0571">Peptide transport</keyword>
<feature type="domain" description="ABC transmembrane type-1" evidence="13">
    <location>
        <begin position="173"/>
        <end position="369"/>
    </location>
</feature>
<dbReference type="RefSeq" id="WP_078753588.1">
    <property type="nucleotide sequence ID" value="NZ_FUXU01000052.1"/>
</dbReference>
<dbReference type="PROSITE" id="PS50928">
    <property type="entry name" value="ABC_TM1"/>
    <property type="match status" value="1"/>
</dbReference>
<dbReference type="InterPro" id="IPR050366">
    <property type="entry name" value="BP-dependent_transpt_permease"/>
</dbReference>
<feature type="transmembrane region" description="Helical" evidence="12">
    <location>
        <begin position="318"/>
        <end position="336"/>
    </location>
</feature>
<dbReference type="GO" id="GO:0055085">
    <property type="term" value="P:transmembrane transport"/>
    <property type="evidence" value="ECO:0007669"/>
    <property type="project" value="InterPro"/>
</dbReference>
<comment type="similarity">
    <text evidence="10">Belongs to the binding-protein-dependent transport system permease family. OppBC subfamily.</text>
</comment>
<comment type="subcellular location">
    <subcellularLocation>
        <location evidence="1">Cell inner membrane</location>
        <topology evidence="1">Multi-pass membrane protein</topology>
    </subcellularLocation>
    <subcellularLocation>
        <location evidence="12">Cell membrane</location>
        <topology evidence="12">Multi-pass membrane protein</topology>
    </subcellularLocation>
</comment>
<protein>
    <recommendedName>
        <fullName evidence="11">Oligopeptide transport system permease protein OppC</fullName>
    </recommendedName>
</protein>
<evidence type="ECO:0000256" key="11">
    <source>
        <dbReference type="ARBA" id="ARBA00072251"/>
    </source>
</evidence>
<evidence type="ECO:0000313" key="14">
    <source>
        <dbReference type="EMBL" id="SKA60820.1"/>
    </source>
</evidence>
<dbReference type="GO" id="GO:0015833">
    <property type="term" value="P:peptide transport"/>
    <property type="evidence" value="ECO:0007669"/>
    <property type="project" value="UniProtKB-KW"/>
</dbReference>
<feature type="transmembrane region" description="Helical" evidence="12">
    <location>
        <begin position="38"/>
        <end position="61"/>
    </location>
</feature>
<dbReference type="Pfam" id="PF00528">
    <property type="entry name" value="BPD_transp_1"/>
    <property type="match status" value="1"/>
</dbReference>
<evidence type="ECO:0000256" key="8">
    <source>
        <dbReference type="ARBA" id="ARBA00022989"/>
    </source>
</evidence>
<gene>
    <name evidence="14" type="ORF">SAMN02745132_03370</name>
</gene>
<dbReference type="AlphaFoldDB" id="A0A1T4V783"/>
<evidence type="ECO:0000256" key="12">
    <source>
        <dbReference type="RuleBase" id="RU363032"/>
    </source>
</evidence>
<evidence type="ECO:0000256" key="5">
    <source>
        <dbReference type="ARBA" id="ARBA00022692"/>
    </source>
</evidence>
<dbReference type="GO" id="GO:0015031">
    <property type="term" value="P:protein transport"/>
    <property type="evidence" value="ECO:0007669"/>
    <property type="project" value="UniProtKB-KW"/>
</dbReference>
<dbReference type="OrthoDB" id="9805884at2"/>
<evidence type="ECO:0000259" key="13">
    <source>
        <dbReference type="PROSITE" id="PS50928"/>
    </source>
</evidence>
<accession>A0A1T4V783</accession>
<dbReference type="InterPro" id="IPR035906">
    <property type="entry name" value="MetI-like_sf"/>
</dbReference>
<evidence type="ECO:0000256" key="6">
    <source>
        <dbReference type="ARBA" id="ARBA00022856"/>
    </source>
</evidence>
<keyword evidence="15" id="KW-1185">Reference proteome</keyword>
<dbReference type="InterPro" id="IPR000515">
    <property type="entry name" value="MetI-like"/>
</dbReference>
<dbReference type="EMBL" id="FUXU01000052">
    <property type="protein sequence ID" value="SKA60820.1"/>
    <property type="molecule type" value="Genomic_DNA"/>
</dbReference>
<evidence type="ECO:0000256" key="10">
    <source>
        <dbReference type="ARBA" id="ARBA00024202"/>
    </source>
</evidence>
<dbReference type="PANTHER" id="PTHR43386">
    <property type="entry name" value="OLIGOPEPTIDE TRANSPORT SYSTEM PERMEASE PROTEIN APPC"/>
    <property type="match status" value="1"/>
</dbReference>
<dbReference type="CDD" id="cd06261">
    <property type="entry name" value="TM_PBP2"/>
    <property type="match status" value="1"/>
</dbReference>
<keyword evidence="3" id="KW-1003">Cell membrane</keyword>
<evidence type="ECO:0000256" key="3">
    <source>
        <dbReference type="ARBA" id="ARBA00022475"/>
    </source>
</evidence>
<dbReference type="Proteomes" id="UP000190162">
    <property type="component" value="Unassembled WGS sequence"/>
</dbReference>
<evidence type="ECO:0000256" key="4">
    <source>
        <dbReference type="ARBA" id="ARBA00022519"/>
    </source>
</evidence>